<comment type="subunit">
    <text evidence="3 15">Monomer.</text>
</comment>
<dbReference type="PANTHER" id="PTHR22993:SF9">
    <property type="entry name" value="FORMAMIDOPYRIMIDINE-DNA GLYCOSYLASE"/>
    <property type="match status" value="1"/>
</dbReference>
<feature type="active site" description="Schiff-base intermediate with DNA" evidence="15">
    <location>
        <position position="2"/>
    </location>
</feature>
<feature type="domain" description="FPG-type" evidence="16">
    <location>
        <begin position="271"/>
        <end position="305"/>
    </location>
</feature>
<keyword evidence="13 15" id="KW-0326">Glycosidase</keyword>
<evidence type="ECO:0000256" key="14">
    <source>
        <dbReference type="ARBA" id="ARBA00044632"/>
    </source>
</evidence>
<dbReference type="CDD" id="cd08966">
    <property type="entry name" value="EcFpg-like_N"/>
    <property type="match status" value="1"/>
</dbReference>
<evidence type="ECO:0000256" key="2">
    <source>
        <dbReference type="ARBA" id="ARBA00009409"/>
    </source>
</evidence>
<dbReference type="InterPro" id="IPR000214">
    <property type="entry name" value="Znf_DNA_glyclase/AP_lyase"/>
</dbReference>
<keyword evidence="8 15" id="KW-0862">Zinc</keyword>
<dbReference type="PANTHER" id="PTHR22993">
    <property type="entry name" value="FORMAMIDOPYRIMIDINE-DNA GLYCOSYLASE"/>
    <property type="match status" value="1"/>
</dbReference>
<dbReference type="SUPFAM" id="SSF57716">
    <property type="entry name" value="Glucocorticoid receptor-like (DNA-binding domain)"/>
    <property type="match status" value="1"/>
</dbReference>
<organism evidence="18 19">
    <name type="scientific">Aquipuribacter hungaricus</name>
    <dbReference type="NCBI Taxonomy" id="545624"/>
    <lineage>
        <taxon>Bacteria</taxon>
        <taxon>Bacillati</taxon>
        <taxon>Actinomycetota</taxon>
        <taxon>Actinomycetes</taxon>
        <taxon>Micrococcales</taxon>
        <taxon>Intrasporangiaceae</taxon>
        <taxon>Aquipuribacter</taxon>
    </lineage>
</organism>
<proteinExistence type="inferred from homology"/>
<protein>
    <recommendedName>
        <fullName evidence="15">Formamidopyrimidine-DNA glycosylase</fullName>
        <shortName evidence="15">Fapy-DNA glycosylase</shortName>
        <ecNumber evidence="15">3.2.2.23</ecNumber>
    </recommendedName>
    <alternativeName>
        <fullName evidence="15">DNA-(apurinic or apyrimidinic site) lyase MutM</fullName>
        <shortName evidence="15">AP lyase MutM</shortName>
        <ecNumber evidence="15">4.2.99.18</ecNumber>
    </alternativeName>
</protein>
<dbReference type="Proteomes" id="UP001595685">
    <property type="component" value="Unassembled WGS sequence"/>
</dbReference>
<comment type="catalytic activity">
    <reaction evidence="1 15">
        <text>Hydrolysis of DNA containing ring-opened 7-methylguanine residues, releasing 2,6-diamino-4-hydroxy-5-(N-methyl)formamidopyrimidine.</text>
        <dbReference type="EC" id="3.2.2.23"/>
    </reaction>
</comment>
<comment type="similarity">
    <text evidence="2 15">Belongs to the FPG family.</text>
</comment>
<dbReference type="InterPro" id="IPR035937">
    <property type="entry name" value="FPG_N"/>
</dbReference>
<keyword evidence="19" id="KW-1185">Reference proteome</keyword>
<feature type="binding site" evidence="15">
    <location>
        <position position="136"/>
    </location>
    <ligand>
        <name>DNA</name>
        <dbReference type="ChEBI" id="CHEBI:16991"/>
    </ligand>
</feature>
<keyword evidence="7 15" id="KW-0378">Hydrolase</keyword>
<evidence type="ECO:0000256" key="15">
    <source>
        <dbReference type="HAMAP-Rule" id="MF_00103"/>
    </source>
</evidence>
<keyword evidence="5 15" id="KW-0227">DNA damage</keyword>
<dbReference type="GO" id="GO:0140078">
    <property type="term" value="F:class I DNA-(apurinic or apyrimidinic site) endonuclease activity"/>
    <property type="evidence" value="ECO:0007669"/>
    <property type="project" value="UniProtKB-EC"/>
</dbReference>
<feature type="active site" description="Proton donor; for beta-elimination activity" evidence="15">
    <location>
        <position position="61"/>
    </location>
</feature>
<evidence type="ECO:0000256" key="3">
    <source>
        <dbReference type="ARBA" id="ARBA00011245"/>
    </source>
</evidence>
<dbReference type="NCBIfam" id="NF002211">
    <property type="entry name" value="PRK01103.1"/>
    <property type="match status" value="1"/>
</dbReference>
<dbReference type="EMBL" id="JBHRWW010000004">
    <property type="protein sequence ID" value="MFC3688294.1"/>
    <property type="molecule type" value="Genomic_DNA"/>
</dbReference>
<keyword evidence="9 15" id="KW-0238">DNA-binding</keyword>
<comment type="function">
    <text evidence="15">Involved in base excision repair of DNA damaged by oxidation or by mutagenic agents. Acts as DNA glycosylase that recognizes and removes damaged bases. Has a preference for oxidized purines, such as 7,8-dihydro-8-oxoguanine (8-oxoG). Has AP (apurinic/apyrimidinic) lyase activity and introduces nicks in the DNA strand. Cleaves the DNA backbone by beta-delta elimination to generate a single-strand break at the site of the removed base with both 3'- and 5'-phosphates.</text>
</comment>
<dbReference type="PROSITE" id="PS51066">
    <property type="entry name" value="ZF_FPG_2"/>
    <property type="match status" value="1"/>
</dbReference>
<evidence type="ECO:0000313" key="18">
    <source>
        <dbReference type="EMBL" id="MFC3688294.1"/>
    </source>
</evidence>
<dbReference type="Pfam" id="PF06831">
    <property type="entry name" value="H2TH"/>
    <property type="match status" value="1"/>
</dbReference>
<keyword evidence="10 15" id="KW-0234">DNA repair</keyword>
<evidence type="ECO:0000256" key="9">
    <source>
        <dbReference type="ARBA" id="ARBA00023125"/>
    </source>
</evidence>
<keyword evidence="12 15" id="KW-0511">Multifunctional enzyme</keyword>
<name>A0ABV7WG10_9MICO</name>
<evidence type="ECO:0000256" key="12">
    <source>
        <dbReference type="ARBA" id="ARBA00023268"/>
    </source>
</evidence>
<dbReference type="EC" id="4.2.99.18" evidence="15"/>
<feature type="domain" description="Formamidopyrimidine-DNA glycosylase catalytic" evidence="17">
    <location>
        <begin position="2"/>
        <end position="139"/>
    </location>
</feature>
<comment type="caution">
    <text evidence="18">The sequence shown here is derived from an EMBL/GenBank/DDBJ whole genome shotgun (WGS) entry which is preliminary data.</text>
</comment>
<dbReference type="InterPro" id="IPR020629">
    <property type="entry name" value="FPG_Glyclase"/>
</dbReference>
<dbReference type="HAMAP" id="MF_00103">
    <property type="entry name" value="Fapy_DNA_glycosyl"/>
    <property type="match status" value="1"/>
</dbReference>
<dbReference type="SUPFAM" id="SSF46946">
    <property type="entry name" value="S13-like H2TH domain"/>
    <property type="match status" value="1"/>
</dbReference>
<evidence type="ECO:0000256" key="4">
    <source>
        <dbReference type="ARBA" id="ARBA00022723"/>
    </source>
</evidence>
<evidence type="ECO:0000313" key="19">
    <source>
        <dbReference type="Proteomes" id="UP001595685"/>
    </source>
</evidence>
<dbReference type="Pfam" id="PF01149">
    <property type="entry name" value="Fapy_DNA_glyco"/>
    <property type="match status" value="1"/>
</dbReference>
<keyword evidence="6 15" id="KW-0863">Zinc-finger</keyword>
<dbReference type="SUPFAM" id="SSF81624">
    <property type="entry name" value="N-terminal domain of MutM-like DNA repair proteins"/>
    <property type="match status" value="1"/>
</dbReference>
<dbReference type="NCBIfam" id="TIGR00577">
    <property type="entry name" value="fpg"/>
    <property type="match status" value="1"/>
</dbReference>
<dbReference type="SMART" id="SM00898">
    <property type="entry name" value="Fapy_DNA_glyco"/>
    <property type="match status" value="1"/>
</dbReference>
<evidence type="ECO:0000256" key="1">
    <source>
        <dbReference type="ARBA" id="ARBA00001668"/>
    </source>
</evidence>
<dbReference type="InterPro" id="IPR015886">
    <property type="entry name" value="H2TH_FPG"/>
</dbReference>
<feature type="binding site" evidence="15">
    <location>
        <position position="117"/>
    </location>
    <ligand>
        <name>DNA</name>
        <dbReference type="ChEBI" id="CHEBI:16991"/>
    </ligand>
</feature>
<keyword evidence="4 15" id="KW-0479">Metal-binding</keyword>
<feature type="binding site" evidence="15">
    <location>
        <position position="185"/>
    </location>
    <ligand>
        <name>DNA</name>
        <dbReference type="ChEBI" id="CHEBI:16991"/>
    </ligand>
</feature>
<dbReference type="InterPro" id="IPR012319">
    <property type="entry name" value="FPG_cat"/>
</dbReference>
<evidence type="ECO:0000259" key="16">
    <source>
        <dbReference type="PROSITE" id="PS51066"/>
    </source>
</evidence>
<comment type="cofactor">
    <cofactor evidence="15">
        <name>Zn(2+)</name>
        <dbReference type="ChEBI" id="CHEBI:29105"/>
    </cofactor>
    <text evidence="15">Binds 1 zinc ion per subunit.</text>
</comment>
<evidence type="ECO:0000256" key="13">
    <source>
        <dbReference type="ARBA" id="ARBA00023295"/>
    </source>
</evidence>
<accession>A0ABV7WG10</accession>
<evidence type="ECO:0000256" key="10">
    <source>
        <dbReference type="ARBA" id="ARBA00023204"/>
    </source>
</evidence>
<feature type="active site" description="Proton donor" evidence="15">
    <location>
        <position position="3"/>
    </location>
</feature>
<comment type="catalytic activity">
    <reaction evidence="14 15">
        <text>2'-deoxyribonucleotide-(2'-deoxyribose 5'-phosphate)-2'-deoxyribonucleotide-DNA = a 3'-end 2'-deoxyribonucleotide-(2,3-dehydro-2,3-deoxyribose 5'-phosphate)-DNA + a 5'-end 5'-phospho-2'-deoxyribonucleoside-DNA + H(+)</text>
        <dbReference type="Rhea" id="RHEA:66592"/>
        <dbReference type="Rhea" id="RHEA-COMP:13180"/>
        <dbReference type="Rhea" id="RHEA-COMP:16897"/>
        <dbReference type="Rhea" id="RHEA-COMP:17067"/>
        <dbReference type="ChEBI" id="CHEBI:15378"/>
        <dbReference type="ChEBI" id="CHEBI:136412"/>
        <dbReference type="ChEBI" id="CHEBI:157695"/>
        <dbReference type="ChEBI" id="CHEBI:167181"/>
        <dbReference type="EC" id="4.2.99.18"/>
    </reaction>
</comment>
<dbReference type="EC" id="3.2.2.23" evidence="15"/>
<evidence type="ECO:0000256" key="8">
    <source>
        <dbReference type="ARBA" id="ARBA00022833"/>
    </source>
</evidence>
<reference evidence="19" key="1">
    <citation type="journal article" date="2019" name="Int. J. Syst. Evol. Microbiol.">
        <title>The Global Catalogue of Microorganisms (GCM) 10K type strain sequencing project: providing services to taxonomists for standard genome sequencing and annotation.</title>
        <authorList>
            <consortium name="The Broad Institute Genomics Platform"/>
            <consortium name="The Broad Institute Genome Sequencing Center for Infectious Disease"/>
            <person name="Wu L."/>
            <person name="Ma J."/>
        </authorList>
    </citation>
    <scope>NUCLEOTIDE SEQUENCE [LARGE SCALE GENOMIC DNA]</scope>
    <source>
        <strain evidence="19">NCAIM B.02333</strain>
    </source>
</reference>
<evidence type="ECO:0000256" key="5">
    <source>
        <dbReference type="ARBA" id="ARBA00022763"/>
    </source>
</evidence>
<evidence type="ECO:0000256" key="7">
    <source>
        <dbReference type="ARBA" id="ARBA00022801"/>
    </source>
</evidence>
<dbReference type="PROSITE" id="PS51068">
    <property type="entry name" value="FPG_CAT"/>
    <property type="match status" value="1"/>
</dbReference>
<dbReference type="Gene3D" id="3.20.190.10">
    <property type="entry name" value="MutM-like, N-terminal"/>
    <property type="match status" value="1"/>
</dbReference>
<dbReference type="InterPro" id="IPR010979">
    <property type="entry name" value="Ribosomal_uS13-like_H2TH"/>
</dbReference>
<sequence>MPELPEVESVRRGLAGLVVGARVADVAVLHPRLVRHQPGGPAAFADLLRGAVLQAPRRRGKFLWLPLERDPAGAGPAEHPDRAEDGAEDRAEDCLVVHLGMSGQVRVLDRAEPVHPHTRVVAALEDGRDLRFVDMRMFGRLDVDELVPAPDVVGDTVPALASHIGRDPLDPGFDETAWVERLRARKTGLKRALLDQTLASGIGNIYADEALWRSRLHWARPTETLPRAAARELLGHVREVMASSMASGGTSFDALYVDVNGESGYYDRSLDAYGQEGRPCRRCGTAVVREAWTNRSSFRCPLCQPRPRRARV</sequence>
<gene>
    <name evidence="15 18" type="primary">mutM</name>
    <name evidence="15" type="synonym">fpg</name>
    <name evidence="18" type="ORF">ACFOLH_08070</name>
</gene>
<feature type="active site" description="Proton donor; for delta-elimination activity" evidence="15">
    <location>
        <position position="295"/>
    </location>
</feature>
<dbReference type="GO" id="GO:0008534">
    <property type="term" value="F:oxidized purine nucleobase lesion DNA N-glycosylase activity"/>
    <property type="evidence" value="ECO:0007669"/>
    <property type="project" value="UniProtKB-EC"/>
</dbReference>
<evidence type="ECO:0000256" key="11">
    <source>
        <dbReference type="ARBA" id="ARBA00023239"/>
    </source>
</evidence>
<dbReference type="SMART" id="SM01232">
    <property type="entry name" value="H2TH"/>
    <property type="match status" value="1"/>
</dbReference>
<evidence type="ECO:0000256" key="6">
    <source>
        <dbReference type="ARBA" id="ARBA00022771"/>
    </source>
</evidence>
<evidence type="ECO:0000259" key="17">
    <source>
        <dbReference type="PROSITE" id="PS51068"/>
    </source>
</evidence>
<dbReference type="Gene3D" id="1.10.8.50">
    <property type="match status" value="1"/>
</dbReference>
<dbReference type="RefSeq" id="WP_376984087.1">
    <property type="nucleotide sequence ID" value="NZ_JBHRWW010000004.1"/>
</dbReference>
<keyword evidence="11 15" id="KW-0456">Lyase</keyword>